<evidence type="ECO:0008006" key="6">
    <source>
        <dbReference type="Google" id="ProtNLM"/>
    </source>
</evidence>
<dbReference type="InterPro" id="IPR036291">
    <property type="entry name" value="NAD(P)-bd_dom_sf"/>
</dbReference>
<dbReference type="OrthoDB" id="5371740at2759"/>
<dbReference type="GO" id="GO:0016616">
    <property type="term" value="F:oxidoreductase activity, acting on the CH-OH group of donors, NAD or NADP as acceptor"/>
    <property type="evidence" value="ECO:0007669"/>
    <property type="project" value="TreeGrafter"/>
</dbReference>
<protein>
    <recommendedName>
        <fullName evidence="6">15-hydroxyprostaglandin dehydrogenase (NAD)</fullName>
    </recommendedName>
</protein>
<dbReference type="InterPro" id="IPR002347">
    <property type="entry name" value="SDR_fam"/>
</dbReference>
<proteinExistence type="inferred from homology"/>
<dbReference type="GO" id="GO:0005737">
    <property type="term" value="C:cytoplasm"/>
    <property type="evidence" value="ECO:0007669"/>
    <property type="project" value="TreeGrafter"/>
</dbReference>
<dbReference type="PANTHER" id="PTHR44229:SF4">
    <property type="entry name" value="15-HYDROXYPROSTAGLANDIN DEHYDROGENASE [NAD(+)]"/>
    <property type="match status" value="1"/>
</dbReference>
<reference evidence="4 5" key="1">
    <citation type="submission" date="2013-03" db="EMBL/GenBank/DDBJ databases">
        <title>The Genome Sequence of Capronia epimyces CBS 606.96.</title>
        <authorList>
            <consortium name="The Broad Institute Genomics Platform"/>
            <person name="Cuomo C."/>
            <person name="de Hoog S."/>
            <person name="Gorbushina A."/>
            <person name="Walker B."/>
            <person name="Young S.K."/>
            <person name="Zeng Q."/>
            <person name="Gargeya S."/>
            <person name="Fitzgerald M."/>
            <person name="Haas B."/>
            <person name="Abouelleil A."/>
            <person name="Allen A.W."/>
            <person name="Alvarado L."/>
            <person name="Arachchi H.M."/>
            <person name="Berlin A.M."/>
            <person name="Chapman S.B."/>
            <person name="Gainer-Dewar J."/>
            <person name="Goldberg J."/>
            <person name="Griggs A."/>
            <person name="Gujja S."/>
            <person name="Hansen M."/>
            <person name="Howarth C."/>
            <person name="Imamovic A."/>
            <person name="Ireland A."/>
            <person name="Larimer J."/>
            <person name="McCowan C."/>
            <person name="Murphy C."/>
            <person name="Pearson M."/>
            <person name="Poon T.W."/>
            <person name="Priest M."/>
            <person name="Roberts A."/>
            <person name="Saif S."/>
            <person name="Shea T."/>
            <person name="Sisk P."/>
            <person name="Sykes S."/>
            <person name="Wortman J."/>
            <person name="Nusbaum C."/>
            <person name="Birren B."/>
        </authorList>
    </citation>
    <scope>NUCLEOTIDE SEQUENCE [LARGE SCALE GENOMIC DNA]</scope>
    <source>
        <strain evidence="4 5">CBS 606.96</strain>
    </source>
</reference>
<dbReference type="Pfam" id="PF00106">
    <property type="entry name" value="adh_short"/>
    <property type="match status" value="1"/>
</dbReference>
<evidence type="ECO:0000256" key="3">
    <source>
        <dbReference type="RuleBase" id="RU000363"/>
    </source>
</evidence>
<gene>
    <name evidence="4" type="ORF">A1O3_09342</name>
</gene>
<comment type="caution">
    <text evidence="4">The sequence shown here is derived from an EMBL/GenBank/DDBJ whole genome shotgun (WGS) entry which is preliminary data.</text>
</comment>
<dbReference type="STRING" id="1182542.W9XMH6"/>
<comment type="similarity">
    <text evidence="1 3">Belongs to the short-chain dehydrogenases/reductases (SDR) family.</text>
</comment>
<keyword evidence="5" id="KW-1185">Reference proteome</keyword>
<keyword evidence="2" id="KW-0560">Oxidoreductase</keyword>
<dbReference type="PRINTS" id="PR00081">
    <property type="entry name" value="GDHRDH"/>
</dbReference>
<organism evidence="4 5">
    <name type="scientific">Capronia epimyces CBS 606.96</name>
    <dbReference type="NCBI Taxonomy" id="1182542"/>
    <lineage>
        <taxon>Eukaryota</taxon>
        <taxon>Fungi</taxon>
        <taxon>Dikarya</taxon>
        <taxon>Ascomycota</taxon>
        <taxon>Pezizomycotina</taxon>
        <taxon>Eurotiomycetes</taxon>
        <taxon>Chaetothyriomycetidae</taxon>
        <taxon>Chaetothyriales</taxon>
        <taxon>Herpotrichiellaceae</taxon>
        <taxon>Capronia</taxon>
    </lineage>
</organism>
<dbReference type="eggNOG" id="KOG4169">
    <property type="taxonomic scope" value="Eukaryota"/>
</dbReference>
<dbReference type="AlphaFoldDB" id="W9XMH6"/>
<evidence type="ECO:0000313" key="4">
    <source>
        <dbReference type="EMBL" id="EXJ78181.1"/>
    </source>
</evidence>
<dbReference type="Proteomes" id="UP000019478">
    <property type="component" value="Unassembled WGS sequence"/>
</dbReference>
<dbReference type="PRINTS" id="PR00080">
    <property type="entry name" value="SDRFAMILY"/>
</dbReference>
<evidence type="ECO:0000256" key="1">
    <source>
        <dbReference type="ARBA" id="ARBA00006484"/>
    </source>
</evidence>
<dbReference type="SUPFAM" id="SSF51735">
    <property type="entry name" value="NAD(P)-binding Rossmann-fold domains"/>
    <property type="match status" value="1"/>
</dbReference>
<dbReference type="Gene3D" id="3.40.50.720">
    <property type="entry name" value="NAD(P)-binding Rossmann-like Domain"/>
    <property type="match status" value="1"/>
</dbReference>
<accession>W9XMH6</accession>
<evidence type="ECO:0000256" key="2">
    <source>
        <dbReference type="ARBA" id="ARBA00023002"/>
    </source>
</evidence>
<dbReference type="PANTHER" id="PTHR44229">
    <property type="entry name" value="15-HYDROXYPROSTAGLANDIN DEHYDROGENASE [NAD(+)]"/>
    <property type="match status" value="1"/>
</dbReference>
<dbReference type="HOGENOM" id="CLU_010194_13_0_1"/>
<dbReference type="EMBL" id="AMGY01000009">
    <property type="protein sequence ID" value="EXJ78181.1"/>
    <property type="molecule type" value="Genomic_DNA"/>
</dbReference>
<dbReference type="RefSeq" id="XP_007737626.1">
    <property type="nucleotide sequence ID" value="XM_007739436.1"/>
</dbReference>
<evidence type="ECO:0000313" key="5">
    <source>
        <dbReference type="Proteomes" id="UP000019478"/>
    </source>
</evidence>
<name>W9XMH6_9EURO</name>
<sequence>MSTKVALITGGASGMGLAVSQSLAARGWKLAILDRNPTPTGEQTQTTGKSDSIFIEVDVSDFKALGNAFVRAWEHYGRLDFVFANAGIIDRQSFYAVQQSDSAGLPPPLNMDVLKVDLDAVISTCYLAQHFFRKNKNKNTNSAAGGDDVGGGGGGSIIITASIGSFYPTADLPLYSAAKHGCVGFMRSIAGRLMKEKIRVNCICPSSVKTSLLSQDAWDAFPTELDTPISKIVEVVNLVLDDDTMYGQAIEIMMQDHQSRDPIPFGNEKIKAIWEVENQV</sequence>
<dbReference type="GeneID" id="19173426"/>